<keyword evidence="3" id="KW-0472">Membrane</keyword>
<dbReference type="AlphaFoldDB" id="A0A4U0P2K0"/>
<evidence type="ECO:0000259" key="4">
    <source>
        <dbReference type="Pfam" id="PF00501"/>
    </source>
</evidence>
<dbReference type="InterPro" id="IPR020845">
    <property type="entry name" value="AMP-binding_CS"/>
</dbReference>
<dbReference type="Proteomes" id="UP000306808">
    <property type="component" value="Unassembled WGS sequence"/>
</dbReference>
<evidence type="ECO:0000256" key="2">
    <source>
        <dbReference type="ARBA" id="ARBA00022598"/>
    </source>
</evidence>
<organism evidence="5 6">
    <name type="scientific">Sphingobacterium olei</name>
    <dbReference type="NCBI Taxonomy" id="2571155"/>
    <lineage>
        <taxon>Bacteria</taxon>
        <taxon>Pseudomonadati</taxon>
        <taxon>Bacteroidota</taxon>
        <taxon>Sphingobacteriia</taxon>
        <taxon>Sphingobacteriales</taxon>
        <taxon>Sphingobacteriaceae</taxon>
        <taxon>Sphingobacterium</taxon>
    </lineage>
</organism>
<dbReference type="GO" id="GO:0006631">
    <property type="term" value="P:fatty acid metabolic process"/>
    <property type="evidence" value="ECO:0007669"/>
    <property type="project" value="TreeGrafter"/>
</dbReference>
<evidence type="ECO:0000313" key="6">
    <source>
        <dbReference type="Proteomes" id="UP000306808"/>
    </source>
</evidence>
<dbReference type="EMBL" id="SUME01000003">
    <property type="protein sequence ID" value="TJZ61350.1"/>
    <property type="molecule type" value="Genomic_DNA"/>
</dbReference>
<dbReference type="GO" id="GO:0031956">
    <property type="term" value="F:medium-chain fatty acid-CoA ligase activity"/>
    <property type="evidence" value="ECO:0007669"/>
    <property type="project" value="TreeGrafter"/>
</dbReference>
<dbReference type="PANTHER" id="PTHR43201">
    <property type="entry name" value="ACYL-COA SYNTHETASE"/>
    <property type="match status" value="1"/>
</dbReference>
<feature type="domain" description="AMP-dependent synthetase/ligase" evidence="4">
    <location>
        <begin position="14"/>
        <end position="377"/>
    </location>
</feature>
<name>A0A4U0P2K0_9SPHI</name>
<dbReference type="InterPro" id="IPR042099">
    <property type="entry name" value="ANL_N_sf"/>
</dbReference>
<dbReference type="InterPro" id="IPR000873">
    <property type="entry name" value="AMP-dep_synth/lig_dom"/>
</dbReference>
<keyword evidence="6" id="KW-1185">Reference proteome</keyword>
<keyword evidence="2" id="KW-0436">Ligase</keyword>
<dbReference type="PROSITE" id="PS00455">
    <property type="entry name" value="AMP_BINDING"/>
    <property type="match status" value="1"/>
</dbReference>
<evidence type="ECO:0000256" key="1">
    <source>
        <dbReference type="ARBA" id="ARBA00006432"/>
    </source>
</evidence>
<reference evidence="5 6" key="1">
    <citation type="submission" date="2019-04" db="EMBL/GenBank/DDBJ databases">
        <title>Sphingobacterium olei sp. nov., isolated from oil-contaminated soil.</title>
        <authorList>
            <person name="Liu B."/>
        </authorList>
    </citation>
    <scope>NUCLEOTIDE SEQUENCE [LARGE SCALE GENOMIC DNA]</scope>
    <source>
        <strain evidence="5 6">HAL-9</strain>
    </source>
</reference>
<dbReference type="RefSeq" id="WP_136901003.1">
    <property type="nucleotide sequence ID" value="NZ_SUME01000003.1"/>
</dbReference>
<comment type="similarity">
    <text evidence="1">Belongs to the ATP-dependent AMP-binding enzyme family.</text>
</comment>
<comment type="caution">
    <text evidence="5">The sequence shown here is derived from an EMBL/GenBank/DDBJ whole genome shotgun (WGS) entry which is preliminary data.</text>
</comment>
<keyword evidence="3" id="KW-1133">Transmembrane helix</keyword>
<dbReference type="Gene3D" id="3.40.50.12780">
    <property type="entry name" value="N-terminal domain of ligase-like"/>
    <property type="match status" value="1"/>
</dbReference>
<feature type="transmembrane region" description="Helical" evidence="3">
    <location>
        <begin position="58"/>
        <end position="85"/>
    </location>
</feature>
<dbReference type="Pfam" id="PF00501">
    <property type="entry name" value="AMP-binding"/>
    <property type="match status" value="1"/>
</dbReference>
<dbReference type="PANTHER" id="PTHR43201:SF5">
    <property type="entry name" value="MEDIUM-CHAIN ACYL-COA LIGASE ACSF2, MITOCHONDRIAL"/>
    <property type="match status" value="1"/>
</dbReference>
<evidence type="ECO:0000313" key="5">
    <source>
        <dbReference type="EMBL" id="TJZ61350.1"/>
    </source>
</evidence>
<proteinExistence type="inferred from homology"/>
<evidence type="ECO:0000256" key="3">
    <source>
        <dbReference type="SAM" id="Phobius"/>
    </source>
</evidence>
<dbReference type="SUPFAM" id="SSF56801">
    <property type="entry name" value="Acetyl-CoA synthetase-like"/>
    <property type="match status" value="1"/>
</dbReference>
<keyword evidence="3" id="KW-0812">Transmembrane</keyword>
<sequence length="508" mass="57610">MEKRFNITELFLSAVATYPDKVAIVDKQTKISFTQLLDDVKSKAHYFAKKGIQKGDRVLVFVPMGIDLYRIVLALFYMGATVVFLDEWTSRKRLNLCCQLADCKAFIGTWKTHLLRLFSSEIRKIPIKLHRHLRSGNSYALSDTQVEDVALITFTTGSTGIPKAALRTHGFLLEQFRALEDKMQAHPADVDMSVLPIVLLINLGVGSTSIIADFKSSKPAKMHAARIINQLEAQQVSRIVASPYFMKRLAEEIKSNPRPLPHLRAIFTGGAPVFQKEALLFTEVFPHKHIQIVYGSTEAEPISSIEAKYVAEDHITYIPDVGLCVGRPYPATQVKILKITDEDLFDISAGQFKVLQCEEKEWGEIIVAGPHVLAAYFKNEDALRKTKIRSNGRYWHRTGDAGYLKDGMLYLTGRCQTLIESGNRYISPFIFENYLQFIPGVSLGTILKIEGQMMAFVELESRVANRQLIEKTIRSLPLFIDEIRFCKLPRDQRHHSKIDYNKLLDSIK</sequence>
<accession>A0A4U0P2K0</accession>
<protein>
    <submittedName>
        <fullName evidence="5">AMP-dependent synthetase</fullName>
    </submittedName>
</protein>
<gene>
    <name evidence="5" type="ORF">FAZ15_09145</name>
</gene>
<dbReference type="OrthoDB" id="812569at2"/>